<accession>A0A5P3A9P8</accession>
<reference evidence="1 2" key="1">
    <citation type="submission" date="2018-08" db="EMBL/GenBank/DDBJ databases">
        <title>Genetic Globetrotter - A new plasmid hitch-hiking vast phylogenetic and geographic distances.</title>
        <authorList>
            <person name="Vollmers J."/>
            <person name="Petersen J."/>
        </authorList>
    </citation>
    <scope>NUCLEOTIDE SEQUENCE [LARGE SCALE GENOMIC DNA]</scope>
    <source>
        <strain evidence="1 2">DSM 26383</strain>
    </source>
</reference>
<dbReference type="Gene3D" id="3.40.630.40">
    <property type="entry name" value="Zn-dependent exopeptidases"/>
    <property type="match status" value="1"/>
</dbReference>
<dbReference type="PIRSF" id="PIRSF029730">
    <property type="entry name" value="UCP029730"/>
    <property type="match status" value="1"/>
</dbReference>
<dbReference type="EMBL" id="CP031598">
    <property type="protein sequence ID" value="QEW25300.1"/>
    <property type="molecule type" value="Genomic_DNA"/>
</dbReference>
<keyword evidence="1" id="KW-0378">Hydrolase</keyword>
<organism evidence="1 2">
    <name type="scientific">Roseovarius indicus</name>
    <dbReference type="NCBI Taxonomy" id="540747"/>
    <lineage>
        <taxon>Bacteria</taxon>
        <taxon>Pseudomonadati</taxon>
        <taxon>Pseudomonadota</taxon>
        <taxon>Alphaproteobacteria</taxon>
        <taxon>Rhodobacterales</taxon>
        <taxon>Roseobacteraceae</taxon>
        <taxon>Roseovarius</taxon>
    </lineage>
</organism>
<dbReference type="InterPro" id="IPR007709">
    <property type="entry name" value="N-FG_amidohydro"/>
</dbReference>
<dbReference type="KEGG" id="rid:RIdsm_01086"/>
<evidence type="ECO:0000313" key="1">
    <source>
        <dbReference type="EMBL" id="QEW25300.1"/>
    </source>
</evidence>
<dbReference type="OrthoDB" id="9815326at2"/>
<evidence type="ECO:0000313" key="2">
    <source>
        <dbReference type="Proteomes" id="UP000325785"/>
    </source>
</evidence>
<dbReference type="GO" id="GO:0016787">
    <property type="term" value="F:hydrolase activity"/>
    <property type="evidence" value="ECO:0007669"/>
    <property type="project" value="UniProtKB-KW"/>
</dbReference>
<proteinExistence type="predicted"/>
<dbReference type="InterPro" id="IPR011227">
    <property type="entry name" value="UCP029730"/>
</dbReference>
<dbReference type="Proteomes" id="UP000325785">
    <property type="component" value="Chromosome"/>
</dbReference>
<protein>
    <submittedName>
        <fullName evidence="1">Putative N-formylglutamate amidohydrolase</fullName>
    </submittedName>
</protein>
<name>A0A5P3A9P8_9RHOB</name>
<gene>
    <name evidence="1" type="ORF">RIdsm_01086</name>
</gene>
<dbReference type="RefSeq" id="WP_057820037.1">
    <property type="nucleotide sequence ID" value="NZ_CP031598.1"/>
</dbReference>
<dbReference type="SUPFAM" id="SSF53187">
    <property type="entry name" value="Zn-dependent exopeptidases"/>
    <property type="match status" value="1"/>
</dbReference>
<dbReference type="Pfam" id="PF05013">
    <property type="entry name" value="FGase"/>
    <property type="match status" value="1"/>
</dbReference>
<sequence length="251" mass="27663">MLTGAASDDDDDLPAVSAERLTGAGDWVVICDHASNRIPARYAGLGLSEEARASHAAWDPGAAEVTRRLSASIDAPCVLSNVSRLVVDCNRAPDAPDIMRGQSEIYDIPANRTLDQAGRDERMRTAYDPFHTRLSEVIAARPRTPSLIAVHSFTPVYNGITRPWEIGVLFDADRRLADHMLTRLRARGDLNVGENEPYAPSDGVYWTLDRHGTRSGLPTVMIEIRNDLISTEADCTRWARILMEAIEGWTP</sequence>
<dbReference type="AlphaFoldDB" id="A0A5P3A9P8"/>